<protein>
    <recommendedName>
        <fullName evidence="2">Helix-turn-helix domain-containing protein</fullName>
    </recommendedName>
</protein>
<dbReference type="PANTHER" id="PTHR21301:SF10">
    <property type="entry name" value="REVERSE TRANSCRIPTASE DOMAIN-CONTAINING PROTEIN"/>
    <property type="match status" value="1"/>
</dbReference>
<name>A0A815SYB3_ADIRI</name>
<evidence type="ECO:0000313" key="3">
    <source>
        <dbReference type="EMBL" id="CAF1499098.1"/>
    </source>
</evidence>
<reference evidence="3" key="1">
    <citation type="submission" date="2021-02" db="EMBL/GenBank/DDBJ databases">
        <authorList>
            <person name="Nowell W R."/>
        </authorList>
    </citation>
    <scope>NUCLEOTIDE SEQUENCE</scope>
</reference>
<comment type="caution">
    <text evidence="3">The sequence shown here is derived from an EMBL/GenBank/DDBJ whole genome shotgun (WGS) entry which is preliminary data.</text>
</comment>
<evidence type="ECO:0000259" key="2">
    <source>
        <dbReference type="Pfam" id="PF26215"/>
    </source>
</evidence>
<dbReference type="OrthoDB" id="10054219at2759"/>
<gene>
    <name evidence="3" type="ORF">EDS130_LOCUS42514</name>
</gene>
<dbReference type="Proteomes" id="UP000663852">
    <property type="component" value="Unassembled WGS sequence"/>
</dbReference>
<accession>A0A815SYB3</accession>
<dbReference type="Pfam" id="PF26215">
    <property type="entry name" value="HTH_animal"/>
    <property type="match status" value="1"/>
</dbReference>
<feature type="domain" description="Helix-turn-helix" evidence="2">
    <location>
        <begin position="493"/>
        <end position="536"/>
    </location>
</feature>
<dbReference type="InterPro" id="IPR058912">
    <property type="entry name" value="HTH_animal"/>
</dbReference>
<dbReference type="EMBL" id="CAJNOJ010000625">
    <property type="protein sequence ID" value="CAF1499098.1"/>
    <property type="molecule type" value="Genomic_DNA"/>
</dbReference>
<feature type="region of interest" description="Disordered" evidence="1">
    <location>
        <begin position="178"/>
        <end position="199"/>
    </location>
</feature>
<organism evidence="3 4">
    <name type="scientific">Adineta ricciae</name>
    <name type="common">Rotifer</name>
    <dbReference type="NCBI Taxonomy" id="249248"/>
    <lineage>
        <taxon>Eukaryota</taxon>
        <taxon>Metazoa</taxon>
        <taxon>Spiralia</taxon>
        <taxon>Gnathifera</taxon>
        <taxon>Rotifera</taxon>
        <taxon>Eurotatoria</taxon>
        <taxon>Bdelloidea</taxon>
        <taxon>Adinetida</taxon>
        <taxon>Adinetidae</taxon>
        <taxon>Adineta</taxon>
    </lineage>
</organism>
<evidence type="ECO:0000256" key="1">
    <source>
        <dbReference type="SAM" id="MobiDB-lite"/>
    </source>
</evidence>
<dbReference type="PANTHER" id="PTHR21301">
    <property type="entry name" value="REVERSE TRANSCRIPTASE"/>
    <property type="match status" value="1"/>
</dbReference>
<proteinExistence type="predicted"/>
<dbReference type="AlphaFoldDB" id="A0A815SYB3"/>
<evidence type="ECO:0000313" key="4">
    <source>
        <dbReference type="Proteomes" id="UP000663852"/>
    </source>
</evidence>
<sequence>MTTALSSLLEQRLSNITDRLRNIHYYRINFLLRSSYGDLGNMYKQTEPNQQVNSNTFLSNVISDTMHGLNMKQIQLFSRGPCYVPPCQSRLLSPSSNLTSTSVVDIVKKQYAPLKHQIAGLLSKHRINIVSSWDIHSNIHKKFTDLFFHLNSTRCSATHHVRDEISSIDTLLSQTQQSYSATNTRQSRRQQSQPPQDPQYLLSRRIEAINFALETLEKWKALNHDAISKLTTEPNKVKLPHLYFLPDISKSSEMSLVPMIVAAQSITSNIARYVNQLIRPFADEKMKPVTFYNEADFMRKLITYACDQRRLKPTTLFCTIHVTNFYSLDEHHAMIDTIIFFLQDKSANNKVNQISINTIKNLLQLYLYNNLFSFQNKIYTMKKGSPSTVPLTETLANIYLYDWQKSILNQFEYNQELFGRNQDRIFFTWNQSLRQRQPNVRFRLATGSNVHYWNAYIENRKSELNTRVYHDPMALRYTLPYVVSQSKMRHSEWLRSALLRAVCYCSSAEDFHQERIYLELTYLANGYSFYFVESHVQHFFDYFELQMQRSTQLQELNDNNQIARFNYYYDYGPWCEFNRYFHELWSKHFASHPTLCDEKSKIQLTTKHVHTLNALLSSRT</sequence>